<dbReference type="STRING" id="1121950.SAMN02745243_01627"/>
<reference evidence="1 2" key="1">
    <citation type="submission" date="2016-11" db="EMBL/GenBank/DDBJ databases">
        <authorList>
            <person name="Jaros S."/>
            <person name="Januszkiewicz K."/>
            <person name="Wedrychowicz H."/>
        </authorList>
    </citation>
    <scope>NUCLEOTIDE SEQUENCE [LARGE SCALE GENOMIC DNA]</scope>
    <source>
        <strain evidence="1 2">DSM 15480</strain>
    </source>
</reference>
<sequence length="250" mass="27864">MNVLTNGATIEVVSTGECFHTINDWHLAIGNNNCIGDPEQETFYLDIPGADGFLDMSEATTGRRIFKNRPVTILLGGKNKRNDWDIIVSDIRNKIEGREVKIIFDNDPGFYWIGRAKISDFDRNREIGSFTLAIPKADPYKYNVADSTEDWLWDSFDFETGIIDEGTEITVTPSGGTKSYTIIPDIMPFVPVIQVSQIGTAGITMTTAGKTYTLVRGKNRFADIVVDQEDVTLSFTGQGTLTIRYRRGSL</sequence>
<dbReference type="RefSeq" id="WP_073108206.1">
    <property type="nucleotide sequence ID" value="NZ_FQZY01000020.1"/>
</dbReference>
<dbReference type="AlphaFoldDB" id="A0A1M6MWV9"/>
<protein>
    <submittedName>
        <fullName evidence="1">Phage tail protein</fullName>
    </submittedName>
</protein>
<dbReference type="Proteomes" id="UP000184301">
    <property type="component" value="Unassembled WGS sequence"/>
</dbReference>
<evidence type="ECO:0000313" key="2">
    <source>
        <dbReference type="Proteomes" id="UP000184301"/>
    </source>
</evidence>
<organism evidence="1 2">
    <name type="scientific">Hespellia stercorisuis DSM 15480</name>
    <dbReference type="NCBI Taxonomy" id="1121950"/>
    <lineage>
        <taxon>Bacteria</taxon>
        <taxon>Bacillati</taxon>
        <taxon>Bacillota</taxon>
        <taxon>Clostridia</taxon>
        <taxon>Lachnospirales</taxon>
        <taxon>Lachnospiraceae</taxon>
        <taxon>Hespellia</taxon>
    </lineage>
</organism>
<keyword evidence="2" id="KW-1185">Reference proteome</keyword>
<gene>
    <name evidence="1" type="ORF">SAMN02745243_01627</name>
</gene>
<dbReference type="EMBL" id="FQZY01000020">
    <property type="protein sequence ID" value="SHJ87763.1"/>
    <property type="molecule type" value="Genomic_DNA"/>
</dbReference>
<dbReference type="OrthoDB" id="2052648at2"/>
<accession>A0A1M6MWV9</accession>
<dbReference type="Gene3D" id="2.40.30.200">
    <property type="match status" value="1"/>
</dbReference>
<evidence type="ECO:0000313" key="1">
    <source>
        <dbReference type="EMBL" id="SHJ87763.1"/>
    </source>
</evidence>
<name>A0A1M6MWV9_9FIRM</name>
<proteinExistence type="predicted"/>